<dbReference type="Proteomes" id="UP001326110">
    <property type="component" value="Chromosome"/>
</dbReference>
<proteinExistence type="predicted"/>
<keyword evidence="2" id="KW-1185">Reference proteome</keyword>
<gene>
    <name evidence="1" type="ORF">SR858_11245</name>
</gene>
<evidence type="ECO:0000313" key="2">
    <source>
        <dbReference type="Proteomes" id="UP001326110"/>
    </source>
</evidence>
<accession>A0ABZ0Y579</accession>
<organism evidence="1 2">
    <name type="scientific">Duganella zoogloeoides</name>
    <dbReference type="NCBI Taxonomy" id="75659"/>
    <lineage>
        <taxon>Bacteria</taxon>
        <taxon>Pseudomonadati</taxon>
        <taxon>Pseudomonadota</taxon>
        <taxon>Betaproteobacteria</taxon>
        <taxon>Burkholderiales</taxon>
        <taxon>Oxalobacteraceae</taxon>
        <taxon>Telluria group</taxon>
        <taxon>Duganella</taxon>
    </lineage>
</organism>
<sequence>MPDTTRPPKELVREYFERRTHAPLDPPPTPEEIRRLLGWHMLPPARQPDRDERD</sequence>
<dbReference type="RefSeq" id="WP_322534561.1">
    <property type="nucleotide sequence ID" value="NZ_CP140152.1"/>
</dbReference>
<dbReference type="EMBL" id="CP140152">
    <property type="protein sequence ID" value="WQH06873.1"/>
    <property type="molecule type" value="Genomic_DNA"/>
</dbReference>
<name>A0ABZ0Y579_9BURK</name>
<protein>
    <submittedName>
        <fullName evidence="1">Uncharacterized protein</fullName>
    </submittedName>
</protein>
<reference evidence="1 2" key="1">
    <citation type="submission" date="2023-11" db="EMBL/GenBank/DDBJ databases">
        <title>MicrobeMod: A computational toolkit for identifying prokaryotic methylation and restriction-modification with nanopore sequencing.</title>
        <authorList>
            <person name="Crits-Christoph A."/>
            <person name="Kang S.C."/>
            <person name="Lee H."/>
            <person name="Ostrov N."/>
        </authorList>
    </citation>
    <scope>NUCLEOTIDE SEQUENCE [LARGE SCALE GENOMIC DNA]</scope>
    <source>
        <strain evidence="1 2">ATCC 25935</strain>
    </source>
</reference>
<evidence type="ECO:0000313" key="1">
    <source>
        <dbReference type="EMBL" id="WQH06873.1"/>
    </source>
</evidence>